<sequence length="213" mass="23217">MPHTPTAGSRCCSPPSHHASLPRLAARRRMPPGPHRRDLGRRIRLTPRGRALASPRRGWRGRPGIWTRRSLERDVGVEGRTPSRLRAEELDVGTRVGHGVASSASWGGTRCGRPAAARAGLHRRSRRPPLPPRAGRSEPRTPDPAPPWPRREIEIQPVPGAVGGEERCLDLAVERVQLGLAHAGRGGVGGGLGEGEAGRRRDEGPPRERKRTR</sequence>
<dbReference type="AlphaFoldDB" id="A0A3L6RV69"/>
<feature type="compositionally biased region" description="Basic and acidic residues" evidence="1">
    <location>
        <begin position="196"/>
        <end position="207"/>
    </location>
</feature>
<keyword evidence="3" id="KW-1185">Reference proteome</keyword>
<accession>A0A3L6RV69</accession>
<feature type="region of interest" description="Disordered" evidence="1">
    <location>
        <begin position="180"/>
        <end position="213"/>
    </location>
</feature>
<evidence type="ECO:0000256" key="1">
    <source>
        <dbReference type="SAM" id="MobiDB-lite"/>
    </source>
</evidence>
<protein>
    <submittedName>
        <fullName evidence="2">Uncharacterized protein</fullName>
    </submittedName>
</protein>
<evidence type="ECO:0000313" key="2">
    <source>
        <dbReference type="EMBL" id="RLN09692.1"/>
    </source>
</evidence>
<organism evidence="2 3">
    <name type="scientific">Panicum miliaceum</name>
    <name type="common">Proso millet</name>
    <name type="synonym">Broomcorn millet</name>
    <dbReference type="NCBI Taxonomy" id="4540"/>
    <lineage>
        <taxon>Eukaryota</taxon>
        <taxon>Viridiplantae</taxon>
        <taxon>Streptophyta</taxon>
        <taxon>Embryophyta</taxon>
        <taxon>Tracheophyta</taxon>
        <taxon>Spermatophyta</taxon>
        <taxon>Magnoliopsida</taxon>
        <taxon>Liliopsida</taxon>
        <taxon>Poales</taxon>
        <taxon>Poaceae</taxon>
        <taxon>PACMAD clade</taxon>
        <taxon>Panicoideae</taxon>
        <taxon>Panicodae</taxon>
        <taxon>Paniceae</taxon>
        <taxon>Panicinae</taxon>
        <taxon>Panicum</taxon>
        <taxon>Panicum sect. Panicum</taxon>
    </lineage>
</organism>
<evidence type="ECO:0000313" key="3">
    <source>
        <dbReference type="Proteomes" id="UP000275267"/>
    </source>
</evidence>
<gene>
    <name evidence="2" type="ORF">C2845_PM11G09490</name>
</gene>
<dbReference type="Proteomes" id="UP000275267">
    <property type="component" value="Unassembled WGS sequence"/>
</dbReference>
<proteinExistence type="predicted"/>
<dbReference type="EMBL" id="PQIB02000007">
    <property type="protein sequence ID" value="RLN09692.1"/>
    <property type="molecule type" value="Genomic_DNA"/>
</dbReference>
<name>A0A3L6RV69_PANMI</name>
<feature type="compositionally biased region" description="Gly residues" evidence="1">
    <location>
        <begin position="184"/>
        <end position="195"/>
    </location>
</feature>
<comment type="caution">
    <text evidence="2">The sequence shown here is derived from an EMBL/GenBank/DDBJ whole genome shotgun (WGS) entry which is preliminary data.</text>
</comment>
<feature type="region of interest" description="Disordered" evidence="1">
    <location>
        <begin position="1"/>
        <end position="63"/>
    </location>
</feature>
<reference evidence="3" key="1">
    <citation type="journal article" date="2019" name="Nat. Commun.">
        <title>The genome of broomcorn millet.</title>
        <authorList>
            <person name="Zou C."/>
            <person name="Miki D."/>
            <person name="Li D."/>
            <person name="Tang Q."/>
            <person name="Xiao L."/>
            <person name="Rajput S."/>
            <person name="Deng P."/>
            <person name="Jia W."/>
            <person name="Huang R."/>
            <person name="Zhang M."/>
            <person name="Sun Y."/>
            <person name="Hu J."/>
            <person name="Fu X."/>
            <person name="Schnable P.S."/>
            <person name="Li F."/>
            <person name="Zhang H."/>
            <person name="Feng B."/>
            <person name="Zhu X."/>
            <person name="Liu R."/>
            <person name="Schnable J.C."/>
            <person name="Zhu J.-K."/>
            <person name="Zhang H."/>
        </authorList>
    </citation>
    <scope>NUCLEOTIDE SEQUENCE [LARGE SCALE GENOMIC DNA]</scope>
</reference>
<feature type="region of interest" description="Disordered" evidence="1">
    <location>
        <begin position="94"/>
        <end position="161"/>
    </location>
</feature>